<evidence type="ECO:0000256" key="1">
    <source>
        <dbReference type="SAM" id="MobiDB-lite"/>
    </source>
</evidence>
<evidence type="ECO:0000313" key="4">
    <source>
        <dbReference type="Proteomes" id="UP001194580"/>
    </source>
</evidence>
<feature type="region of interest" description="Disordered" evidence="1">
    <location>
        <begin position="335"/>
        <end position="361"/>
    </location>
</feature>
<keyword evidence="4" id="KW-1185">Reference proteome</keyword>
<organism evidence="3 4">
    <name type="scientific">Linnemannia exigua</name>
    <dbReference type="NCBI Taxonomy" id="604196"/>
    <lineage>
        <taxon>Eukaryota</taxon>
        <taxon>Fungi</taxon>
        <taxon>Fungi incertae sedis</taxon>
        <taxon>Mucoromycota</taxon>
        <taxon>Mortierellomycotina</taxon>
        <taxon>Mortierellomycetes</taxon>
        <taxon>Mortierellales</taxon>
        <taxon>Mortierellaceae</taxon>
        <taxon>Linnemannia</taxon>
    </lineage>
</organism>
<feature type="region of interest" description="Disordered" evidence="1">
    <location>
        <begin position="1"/>
        <end position="20"/>
    </location>
</feature>
<comment type="caution">
    <text evidence="3">The sequence shown here is derived from an EMBL/GenBank/DDBJ whole genome shotgun (WGS) entry which is preliminary data.</text>
</comment>
<protein>
    <submittedName>
        <fullName evidence="3">Uncharacterized protein</fullName>
    </submittedName>
</protein>
<sequence length="588" mass="65120">MSIMKVPQNTKRINGARQGNNGHLLLQTTTNIPSLPHFLLPTFLLLLFLLLSPTPAQAQADDTPTPVYRAQFTSIDDNILYIRGGLSEGNAVSQFYSLDLSLFLNSPINTTKPNWKKLNATGSIGDFGVELPLAIHFGSRDVTFFGSNRTRSRFTTTNSTWSTAGLTCPFENENNYVNIPSSRGGRVAVTDPNSNVAYLPHASEDGTNMIIIFLELGNCQFMSMPTGSVGNNFVWSQYKGTIYMLGSQTIATATNPTGYENERSTTASSEMLLYNFKTDTWTNQIKRLIPPPDASITDTPSNTNTAAIGGGVAAAAFVLIAAIVVPVVLRRHRRQQAAVKRHPQDSKLDSTPPSPPPNKSASYASLVAKIQLDSMLPSPPHAPHPKPPTPTHYSRGTIHRQNTAQGQADITDTENQPGLEFLSMYANQDPQELLSSSTLYTTSLSSRTLVSYPLPPKLNSPSKTQSQQTHFFSSPQIYNQELELLPWEQPISSPQYIEPLSPPPPPPIIRLHRSPDYARIQLEFPSPPAVAQNPQKMAKDNINPINPLERMVLAQEHYAQDVDRLRKEEQVELERTRRRWEEQMSGRP</sequence>
<dbReference type="Proteomes" id="UP001194580">
    <property type="component" value="Unassembled WGS sequence"/>
</dbReference>
<dbReference type="AlphaFoldDB" id="A0AAD4DNW6"/>
<keyword evidence="2" id="KW-0812">Transmembrane</keyword>
<feature type="compositionally biased region" description="Polar residues" evidence="1">
    <location>
        <begin position="7"/>
        <end position="20"/>
    </location>
</feature>
<feature type="region of interest" description="Disordered" evidence="1">
    <location>
        <begin position="374"/>
        <end position="411"/>
    </location>
</feature>
<dbReference type="InterPro" id="IPR011043">
    <property type="entry name" value="Gal_Oxase/kelch_b-propeller"/>
</dbReference>
<reference evidence="3" key="1">
    <citation type="journal article" date="2020" name="Fungal Divers.">
        <title>Resolving the Mortierellaceae phylogeny through synthesis of multi-gene phylogenetics and phylogenomics.</title>
        <authorList>
            <person name="Vandepol N."/>
            <person name="Liber J."/>
            <person name="Desiro A."/>
            <person name="Na H."/>
            <person name="Kennedy M."/>
            <person name="Barry K."/>
            <person name="Grigoriev I.V."/>
            <person name="Miller A.N."/>
            <person name="O'Donnell K."/>
            <person name="Stajich J.E."/>
            <person name="Bonito G."/>
        </authorList>
    </citation>
    <scope>NUCLEOTIDE SEQUENCE</scope>
    <source>
        <strain evidence="3">NRRL 28262</strain>
    </source>
</reference>
<evidence type="ECO:0000256" key="2">
    <source>
        <dbReference type="SAM" id="Phobius"/>
    </source>
</evidence>
<feature type="compositionally biased region" description="Pro residues" evidence="1">
    <location>
        <begin position="377"/>
        <end position="390"/>
    </location>
</feature>
<gene>
    <name evidence="3" type="ORF">BGZ95_002764</name>
</gene>
<name>A0AAD4DNW6_9FUNG</name>
<proteinExistence type="predicted"/>
<keyword evidence="2" id="KW-0472">Membrane</keyword>
<accession>A0AAD4DNW6</accession>
<dbReference type="SUPFAM" id="SSF50965">
    <property type="entry name" value="Galactose oxidase, central domain"/>
    <property type="match status" value="1"/>
</dbReference>
<feature type="transmembrane region" description="Helical" evidence="2">
    <location>
        <begin position="306"/>
        <end position="329"/>
    </location>
</feature>
<feature type="compositionally biased region" description="Polar residues" evidence="1">
    <location>
        <begin position="399"/>
        <end position="411"/>
    </location>
</feature>
<evidence type="ECO:0000313" key="3">
    <source>
        <dbReference type="EMBL" id="KAG0281522.1"/>
    </source>
</evidence>
<dbReference type="EMBL" id="JAAAIL010000016">
    <property type="protein sequence ID" value="KAG0281522.1"/>
    <property type="molecule type" value="Genomic_DNA"/>
</dbReference>
<keyword evidence="2" id="KW-1133">Transmembrane helix</keyword>